<organism evidence="2 3">
    <name type="scientific">Helobdella robusta</name>
    <name type="common">Californian leech</name>
    <dbReference type="NCBI Taxonomy" id="6412"/>
    <lineage>
        <taxon>Eukaryota</taxon>
        <taxon>Metazoa</taxon>
        <taxon>Spiralia</taxon>
        <taxon>Lophotrochozoa</taxon>
        <taxon>Annelida</taxon>
        <taxon>Clitellata</taxon>
        <taxon>Hirudinea</taxon>
        <taxon>Rhynchobdellida</taxon>
        <taxon>Glossiphoniidae</taxon>
        <taxon>Helobdella</taxon>
    </lineage>
</organism>
<dbReference type="SUPFAM" id="SSF56219">
    <property type="entry name" value="DNase I-like"/>
    <property type="match status" value="1"/>
</dbReference>
<dbReference type="PANTHER" id="PTHR33776">
    <property type="entry name" value="ENDO/EXONUCLEASE/PHOSPHATASE DOMAIN-CONTAINING PROTEIN"/>
    <property type="match status" value="1"/>
</dbReference>
<reference evidence="2" key="3">
    <citation type="submission" date="2015-06" db="UniProtKB">
        <authorList>
            <consortium name="EnsemblMetazoa"/>
        </authorList>
    </citation>
    <scope>IDENTIFICATION</scope>
</reference>
<dbReference type="HOGENOM" id="CLU_752897_0_0_1"/>
<dbReference type="GeneID" id="20206255"/>
<dbReference type="EMBL" id="KB097269">
    <property type="protein sequence ID" value="ESN97828.1"/>
    <property type="molecule type" value="Genomic_DNA"/>
</dbReference>
<protein>
    <recommendedName>
        <fullName evidence="4">Endonuclease/exonuclease/phosphatase domain-containing protein</fullName>
    </recommendedName>
</protein>
<reference evidence="1 3" key="2">
    <citation type="journal article" date="2013" name="Nature">
        <title>Insights into bilaterian evolution from three spiralian genomes.</title>
        <authorList>
            <person name="Simakov O."/>
            <person name="Marletaz F."/>
            <person name="Cho S.J."/>
            <person name="Edsinger-Gonzales E."/>
            <person name="Havlak P."/>
            <person name="Hellsten U."/>
            <person name="Kuo D.H."/>
            <person name="Larsson T."/>
            <person name="Lv J."/>
            <person name="Arendt D."/>
            <person name="Savage R."/>
            <person name="Osoegawa K."/>
            <person name="de Jong P."/>
            <person name="Grimwood J."/>
            <person name="Chapman J.A."/>
            <person name="Shapiro H."/>
            <person name="Aerts A."/>
            <person name="Otillar R.P."/>
            <person name="Terry A.Y."/>
            <person name="Boore J.L."/>
            <person name="Grigoriev I.V."/>
            <person name="Lindberg D.R."/>
            <person name="Seaver E.C."/>
            <person name="Weisblat D.A."/>
            <person name="Putnam N.H."/>
            <person name="Rokhsar D.S."/>
        </authorList>
    </citation>
    <scope>NUCLEOTIDE SEQUENCE</scope>
</reference>
<name>T1FBQ6_HELRO</name>
<dbReference type="PANTHER" id="PTHR33776:SF3">
    <property type="entry name" value="PHD-TYPE DOMAIN-CONTAINING PROTEIN"/>
    <property type="match status" value="1"/>
</dbReference>
<keyword evidence="3" id="KW-1185">Reference proteome</keyword>
<dbReference type="EnsemblMetazoa" id="HelroT177464">
    <property type="protein sequence ID" value="HelroP177464"/>
    <property type="gene ID" value="HelroG177464"/>
</dbReference>
<dbReference type="EMBL" id="AMQM01006073">
    <property type="status" value="NOT_ANNOTATED_CDS"/>
    <property type="molecule type" value="Genomic_DNA"/>
</dbReference>
<evidence type="ECO:0000313" key="2">
    <source>
        <dbReference type="EnsemblMetazoa" id="HelroP177464"/>
    </source>
</evidence>
<evidence type="ECO:0008006" key="4">
    <source>
        <dbReference type="Google" id="ProtNLM"/>
    </source>
</evidence>
<dbReference type="STRING" id="6412.T1FBQ6"/>
<dbReference type="Gene3D" id="3.60.10.10">
    <property type="entry name" value="Endonuclease/exonuclease/phosphatase"/>
    <property type="match status" value="1"/>
</dbReference>
<evidence type="ECO:0000313" key="1">
    <source>
        <dbReference type="EMBL" id="ESN97828.1"/>
    </source>
</evidence>
<gene>
    <name evidence="2" type="primary">20206255</name>
    <name evidence="1" type="ORF">HELRODRAFT_177464</name>
</gene>
<dbReference type="InterPro" id="IPR036691">
    <property type="entry name" value="Endo/exonu/phosph_ase_sf"/>
</dbReference>
<sequence length="368" mass="38495">MVNDVFGVDAITGDTDNGSACSDVGVTSGDDCDGNGYTSSGEDGCSVNDNGGGGCGGDDNVCAGGGNVNDCGICGGGNGCGGNDNVGGSDGNGVGCSGSDNGGRKGGGESGCGGEVCGRGDGGGEDGGGGNNGCNNIECKNDGGGNDDGNFDGSDGLNIDNNKQGNNLIKNEQHVLLRFVSSFIDLFHQNTRCFSTFEVLAVRFIMNGKDWVCVVLYRPGLEQMKALFFNELVSLLEHISVLTSHFLLTGDFYVPVERNNNVHTISMLKNVDIFKMINNINEPTHNLGGTLDLIISSIEFPIGTCKVFLSGVVSDHSLIHVTIIMTKIASVKATKLVRYWKHCRFVKMIADSALLRKSLKYLTVNLVL</sequence>
<dbReference type="AlphaFoldDB" id="T1FBQ6"/>
<dbReference type="RefSeq" id="XP_009023912.1">
    <property type="nucleotide sequence ID" value="XM_009025664.1"/>
</dbReference>
<dbReference type="InParanoid" id="T1FBQ6"/>
<accession>T1FBQ6</accession>
<dbReference type="CTD" id="20206255"/>
<evidence type="ECO:0000313" key="3">
    <source>
        <dbReference type="Proteomes" id="UP000015101"/>
    </source>
</evidence>
<proteinExistence type="predicted"/>
<dbReference type="KEGG" id="hro:HELRODRAFT_177464"/>
<dbReference type="Proteomes" id="UP000015101">
    <property type="component" value="Unassembled WGS sequence"/>
</dbReference>
<dbReference type="OrthoDB" id="10072198at2759"/>
<reference evidence="3" key="1">
    <citation type="submission" date="2012-12" db="EMBL/GenBank/DDBJ databases">
        <authorList>
            <person name="Hellsten U."/>
            <person name="Grimwood J."/>
            <person name="Chapman J.A."/>
            <person name="Shapiro H."/>
            <person name="Aerts A."/>
            <person name="Otillar R.P."/>
            <person name="Terry A.Y."/>
            <person name="Boore J.L."/>
            <person name="Simakov O."/>
            <person name="Marletaz F."/>
            <person name="Cho S.-J."/>
            <person name="Edsinger-Gonzales E."/>
            <person name="Havlak P."/>
            <person name="Kuo D.-H."/>
            <person name="Larsson T."/>
            <person name="Lv J."/>
            <person name="Arendt D."/>
            <person name="Savage R."/>
            <person name="Osoegawa K."/>
            <person name="de Jong P."/>
            <person name="Lindberg D.R."/>
            <person name="Seaver E.C."/>
            <person name="Weisblat D.A."/>
            <person name="Putnam N.H."/>
            <person name="Grigoriev I.V."/>
            <person name="Rokhsar D.S."/>
        </authorList>
    </citation>
    <scope>NUCLEOTIDE SEQUENCE</scope>
</reference>